<protein>
    <submittedName>
        <fullName evidence="1">Uncharacterized protein</fullName>
    </submittedName>
</protein>
<gene>
    <name evidence="1" type="ORF">SAV31267_028130</name>
</gene>
<accession>A0A4D4MML9</accession>
<dbReference type="EMBL" id="BJHY01000001">
    <property type="protein sequence ID" value="GDY73328.1"/>
    <property type="molecule type" value="Genomic_DNA"/>
</dbReference>
<organism evidence="1 2">
    <name type="scientific">Streptomyces avermitilis</name>
    <dbReference type="NCBI Taxonomy" id="33903"/>
    <lineage>
        <taxon>Bacteria</taxon>
        <taxon>Bacillati</taxon>
        <taxon>Actinomycetota</taxon>
        <taxon>Actinomycetes</taxon>
        <taxon>Kitasatosporales</taxon>
        <taxon>Streptomycetaceae</taxon>
        <taxon>Streptomyces</taxon>
    </lineage>
</organism>
<name>A0A4D4MML9_STRAX</name>
<dbReference type="AlphaFoldDB" id="A0A4D4MML9"/>
<sequence>MPARSRGASGSWRGGWGVGLIGGVSFHQFQERGQVARPGVGVEKGGFEPELSVEDGAAEDGAAFGEEGAAYRGDGVVGGFGGPEQDGADGGWVVELEAGVCLDEAGEFLGVGADLVDEGAESVAAEGFEGDGDFEDVGASGGAQGAAEEVGESGLGVVVGVEVVGVVVECVQVVGVAYGEEAGGGGLPAEFVQVEGDGVGAFDAVESVAVACAEQQSSAVGGVDVEAGAVGGAQVGDVGERVDEAGVGGARGGGYDEGAAWAR</sequence>
<reference evidence="1 2" key="1">
    <citation type="submission" date="2019-04" db="EMBL/GenBank/DDBJ databases">
        <title>Draft genome sequences of Streptomyces avermitilis ATCC 31267.</title>
        <authorList>
            <person name="Komaki H."/>
            <person name="Tamura T."/>
            <person name="Hosoyama A."/>
        </authorList>
    </citation>
    <scope>NUCLEOTIDE SEQUENCE [LARGE SCALE GENOMIC DNA]</scope>
    <source>
        <strain evidence="1 2">ATCC 31267</strain>
    </source>
</reference>
<evidence type="ECO:0000313" key="2">
    <source>
        <dbReference type="Proteomes" id="UP000299211"/>
    </source>
</evidence>
<dbReference type="Proteomes" id="UP000299211">
    <property type="component" value="Unassembled WGS sequence"/>
</dbReference>
<comment type="caution">
    <text evidence="1">The sequence shown here is derived from an EMBL/GenBank/DDBJ whole genome shotgun (WGS) entry which is preliminary data.</text>
</comment>
<evidence type="ECO:0000313" key="1">
    <source>
        <dbReference type="EMBL" id="GDY73328.1"/>
    </source>
</evidence>
<proteinExistence type="predicted"/>